<sequence>MARLWTNSFMIPLLASIATVFGCGVVPAGQANTRTFTVTGFSLPVAMVYSTATNVQAQIPGIASTEGNAKAFVQRLVMQTVFDVLESQARSALLPDAVISAILAQLEVKVTYAPIPCEKFIRSLMEEVKMNEQKCIIVDNMVTGICAAKMGMEGMCNSDMVTIMPVPTSATSISGTLTTTNIIMANWSRTMWQSVLNRALRMQASGSFRFALLLGVCYCCWKLKLKVM</sequence>
<dbReference type="EMBL" id="JAHQIW010005848">
    <property type="protein sequence ID" value="KAJ1367316.1"/>
    <property type="molecule type" value="Genomic_DNA"/>
</dbReference>
<reference evidence="2" key="1">
    <citation type="submission" date="2021-06" db="EMBL/GenBank/DDBJ databases">
        <title>Parelaphostrongylus tenuis whole genome reference sequence.</title>
        <authorList>
            <person name="Garwood T.J."/>
            <person name="Larsen P.A."/>
            <person name="Fountain-Jones N.M."/>
            <person name="Garbe J.R."/>
            <person name="Macchietto M.G."/>
            <person name="Kania S.A."/>
            <person name="Gerhold R.W."/>
            <person name="Richards J.E."/>
            <person name="Wolf T.M."/>
        </authorList>
    </citation>
    <scope>NUCLEOTIDE SEQUENCE</scope>
    <source>
        <strain evidence="2">MNPRO001-30</strain>
        <tissue evidence="2">Meninges</tissue>
    </source>
</reference>
<proteinExistence type="predicted"/>
<keyword evidence="1" id="KW-0732">Signal</keyword>
<gene>
    <name evidence="2" type="ORF">KIN20_028209</name>
</gene>
<dbReference type="PROSITE" id="PS51257">
    <property type="entry name" value="PROKAR_LIPOPROTEIN"/>
    <property type="match status" value="1"/>
</dbReference>
<accession>A0AAD5R0R0</accession>
<feature type="signal peptide" evidence="1">
    <location>
        <begin position="1"/>
        <end position="22"/>
    </location>
</feature>
<dbReference type="Proteomes" id="UP001196413">
    <property type="component" value="Unassembled WGS sequence"/>
</dbReference>
<evidence type="ECO:0000256" key="1">
    <source>
        <dbReference type="SAM" id="SignalP"/>
    </source>
</evidence>
<protein>
    <submittedName>
        <fullName evidence="2">Uncharacterized protein</fullName>
    </submittedName>
</protein>
<name>A0AAD5R0R0_PARTN</name>
<evidence type="ECO:0000313" key="3">
    <source>
        <dbReference type="Proteomes" id="UP001196413"/>
    </source>
</evidence>
<evidence type="ECO:0000313" key="2">
    <source>
        <dbReference type="EMBL" id="KAJ1367316.1"/>
    </source>
</evidence>
<organism evidence="2 3">
    <name type="scientific">Parelaphostrongylus tenuis</name>
    <name type="common">Meningeal worm</name>
    <dbReference type="NCBI Taxonomy" id="148309"/>
    <lineage>
        <taxon>Eukaryota</taxon>
        <taxon>Metazoa</taxon>
        <taxon>Ecdysozoa</taxon>
        <taxon>Nematoda</taxon>
        <taxon>Chromadorea</taxon>
        <taxon>Rhabditida</taxon>
        <taxon>Rhabditina</taxon>
        <taxon>Rhabditomorpha</taxon>
        <taxon>Strongyloidea</taxon>
        <taxon>Metastrongylidae</taxon>
        <taxon>Parelaphostrongylus</taxon>
    </lineage>
</organism>
<feature type="chain" id="PRO_5042210964" evidence="1">
    <location>
        <begin position="23"/>
        <end position="228"/>
    </location>
</feature>
<keyword evidence="3" id="KW-1185">Reference proteome</keyword>
<comment type="caution">
    <text evidence="2">The sequence shown here is derived from an EMBL/GenBank/DDBJ whole genome shotgun (WGS) entry which is preliminary data.</text>
</comment>
<dbReference type="AlphaFoldDB" id="A0AAD5R0R0"/>